<reference evidence="1 2" key="1">
    <citation type="submission" date="2024-01" db="EMBL/GenBank/DDBJ databases">
        <title>The complete chloroplast genome sequence of Lithospermum erythrorhizon: insights into the phylogenetic relationship among Boraginaceae species and the maternal lineages of purple gromwells.</title>
        <authorList>
            <person name="Okada T."/>
            <person name="Watanabe K."/>
        </authorList>
    </citation>
    <scope>NUCLEOTIDE SEQUENCE [LARGE SCALE GENOMIC DNA]</scope>
</reference>
<name>A0AAV3RSP6_LITER</name>
<evidence type="ECO:0000313" key="1">
    <source>
        <dbReference type="EMBL" id="GAA0184387.1"/>
    </source>
</evidence>
<dbReference type="AlphaFoldDB" id="A0AAV3RSP6"/>
<dbReference type="EMBL" id="BAABME010011859">
    <property type="protein sequence ID" value="GAA0184387.1"/>
    <property type="molecule type" value="Genomic_DNA"/>
</dbReference>
<dbReference type="Proteomes" id="UP001454036">
    <property type="component" value="Unassembled WGS sequence"/>
</dbReference>
<comment type="caution">
    <text evidence="1">The sequence shown here is derived from an EMBL/GenBank/DDBJ whole genome shotgun (WGS) entry which is preliminary data.</text>
</comment>
<proteinExistence type="predicted"/>
<organism evidence="1 2">
    <name type="scientific">Lithospermum erythrorhizon</name>
    <name type="common">Purple gromwell</name>
    <name type="synonym">Lithospermum officinale var. erythrorhizon</name>
    <dbReference type="NCBI Taxonomy" id="34254"/>
    <lineage>
        <taxon>Eukaryota</taxon>
        <taxon>Viridiplantae</taxon>
        <taxon>Streptophyta</taxon>
        <taxon>Embryophyta</taxon>
        <taxon>Tracheophyta</taxon>
        <taxon>Spermatophyta</taxon>
        <taxon>Magnoliopsida</taxon>
        <taxon>eudicotyledons</taxon>
        <taxon>Gunneridae</taxon>
        <taxon>Pentapetalae</taxon>
        <taxon>asterids</taxon>
        <taxon>lamiids</taxon>
        <taxon>Boraginales</taxon>
        <taxon>Boraginaceae</taxon>
        <taxon>Boraginoideae</taxon>
        <taxon>Lithospermeae</taxon>
        <taxon>Lithospermum</taxon>
    </lineage>
</organism>
<evidence type="ECO:0000313" key="2">
    <source>
        <dbReference type="Proteomes" id="UP001454036"/>
    </source>
</evidence>
<accession>A0AAV3RSP6</accession>
<gene>
    <name evidence="1" type="ORF">LIER_31675</name>
</gene>
<keyword evidence="2" id="KW-1185">Reference proteome</keyword>
<sequence length="215" mass="23350">MDTFSDDVRQTFSFVHTSLGLEESPEVSEGLKKLDERFPKALPLDVFCEGWECLCPKSSELLGHPFGNHLIDQIFSPQDASTSATPPPPGISQEQPRIAQDVSPAMLSVSTRAEPPISEPEIHVVPESPSPTPEGPSDIFVAPDHYTVAFSLRGISSLIGEVEGYNLNHPLFVGLPYTFHSGLQMTLDMVLTPSSSVAVDMLKHCILRQSVLGAL</sequence>
<protein>
    <submittedName>
        <fullName evidence="1">Uncharacterized protein</fullName>
    </submittedName>
</protein>